<reference evidence="2" key="1">
    <citation type="journal article" date="2022" name="Mol. Ecol. Resour.">
        <title>The genomes of chicory, endive, great burdock and yacon provide insights into Asteraceae palaeo-polyploidization history and plant inulin production.</title>
        <authorList>
            <person name="Fan W."/>
            <person name="Wang S."/>
            <person name="Wang H."/>
            <person name="Wang A."/>
            <person name="Jiang F."/>
            <person name="Liu H."/>
            <person name="Zhao H."/>
            <person name="Xu D."/>
            <person name="Zhang Y."/>
        </authorList>
    </citation>
    <scope>NUCLEOTIDE SEQUENCE [LARGE SCALE GENOMIC DNA]</scope>
    <source>
        <strain evidence="2">cv. Punajuju</strain>
    </source>
</reference>
<evidence type="ECO:0000313" key="2">
    <source>
        <dbReference type="Proteomes" id="UP001055811"/>
    </source>
</evidence>
<comment type="caution">
    <text evidence="1">The sequence shown here is derived from an EMBL/GenBank/DDBJ whole genome shotgun (WGS) entry which is preliminary data.</text>
</comment>
<dbReference type="Proteomes" id="UP001055811">
    <property type="component" value="Linkage Group LG07"/>
</dbReference>
<name>A0ACB9ALT8_CICIN</name>
<reference evidence="1 2" key="2">
    <citation type="journal article" date="2022" name="Mol. Ecol. Resour.">
        <title>The genomes of chicory, endive, great burdock and yacon provide insights into Asteraceae paleo-polyploidization history and plant inulin production.</title>
        <authorList>
            <person name="Fan W."/>
            <person name="Wang S."/>
            <person name="Wang H."/>
            <person name="Wang A."/>
            <person name="Jiang F."/>
            <person name="Liu H."/>
            <person name="Zhao H."/>
            <person name="Xu D."/>
            <person name="Zhang Y."/>
        </authorList>
    </citation>
    <scope>NUCLEOTIDE SEQUENCE [LARGE SCALE GENOMIC DNA]</scope>
    <source>
        <strain evidence="2">cv. Punajuju</strain>
        <tissue evidence="1">Leaves</tissue>
    </source>
</reference>
<organism evidence="1 2">
    <name type="scientific">Cichorium intybus</name>
    <name type="common">Chicory</name>
    <dbReference type="NCBI Taxonomy" id="13427"/>
    <lineage>
        <taxon>Eukaryota</taxon>
        <taxon>Viridiplantae</taxon>
        <taxon>Streptophyta</taxon>
        <taxon>Embryophyta</taxon>
        <taxon>Tracheophyta</taxon>
        <taxon>Spermatophyta</taxon>
        <taxon>Magnoliopsida</taxon>
        <taxon>eudicotyledons</taxon>
        <taxon>Gunneridae</taxon>
        <taxon>Pentapetalae</taxon>
        <taxon>asterids</taxon>
        <taxon>campanulids</taxon>
        <taxon>Asterales</taxon>
        <taxon>Asteraceae</taxon>
        <taxon>Cichorioideae</taxon>
        <taxon>Cichorieae</taxon>
        <taxon>Cichoriinae</taxon>
        <taxon>Cichorium</taxon>
    </lineage>
</organism>
<gene>
    <name evidence="1" type="ORF">L2E82_40106</name>
</gene>
<accession>A0ACB9ALT8</accession>
<protein>
    <submittedName>
        <fullName evidence="1">Uncharacterized protein</fullName>
    </submittedName>
</protein>
<proteinExistence type="predicted"/>
<evidence type="ECO:0000313" key="1">
    <source>
        <dbReference type="EMBL" id="KAI3710328.1"/>
    </source>
</evidence>
<keyword evidence="2" id="KW-1185">Reference proteome</keyword>
<sequence length="68" mass="7125">MGIVPPAWHPPGISLFKVVKLEYNGGDGKDATLKIVVIMAGDELPTYLATPANVVVAVAVNDTHVSNL</sequence>
<dbReference type="EMBL" id="CM042015">
    <property type="protein sequence ID" value="KAI3710328.1"/>
    <property type="molecule type" value="Genomic_DNA"/>
</dbReference>